<dbReference type="NCBIfam" id="NF006103">
    <property type="entry name" value="PRK08257.1-1"/>
    <property type="match status" value="1"/>
</dbReference>
<evidence type="ECO:0000313" key="6">
    <source>
        <dbReference type="Proteomes" id="UP001056610"/>
    </source>
</evidence>
<keyword evidence="2" id="KW-0808">Transferase</keyword>
<dbReference type="RefSeq" id="WP_219067981.1">
    <property type="nucleotide sequence ID" value="NZ_CAJUXY010000028.1"/>
</dbReference>
<dbReference type="PANTHER" id="PTHR18919">
    <property type="entry name" value="ACETYL-COA C-ACYLTRANSFERASE"/>
    <property type="match status" value="1"/>
</dbReference>
<organism evidence="5 6">
    <name type="scientific">Candidatus Mycobacterium methanotrophicum</name>
    <dbReference type="NCBI Taxonomy" id="2943498"/>
    <lineage>
        <taxon>Bacteria</taxon>
        <taxon>Bacillati</taxon>
        <taxon>Actinomycetota</taxon>
        <taxon>Actinomycetes</taxon>
        <taxon>Mycobacteriales</taxon>
        <taxon>Mycobacteriaceae</taxon>
        <taxon>Mycobacterium</taxon>
    </lineage>
</organism>
<keyword evidence="3" id="KW-0012">Acyltransferase</keyword>
<evidence type="ECO:0000313" key="5">
    <source>
        <dbReference type="EMBL" id="UQX09855.1"/>
    </source>
</evidence>
<gene>
    <name evidence="5" type="ORF">M5I08_16515</name>
</gene>
<dbReference type="EMBL" id="CP097320">
    <property type="protein sequence ID" value="UQX09855.1"/>
    <property type="molecule type" value="Genomic_DNA"/>
</dbReference>
<evidence type="ECO:0000256" key="2">
    <source>
        <dbReference type="ARBA" id="ARBA00022679"/>
    </source>
</evidence>
<feature type="domain" description="Thiolase-like protein type 1 additional C-terminal" evidence="4">
    <location>
        <begin position="410"/>
        <end position="491"/>
    </location>
</feature>
<dbReference type="Proteomes" id="UP001056610">
    <property type="component" value="Chromosome"/>
</dbReference>
<protein>
    <submittedName>
        <fullName evidence="5">Acetyl-CoA acetyltransferase</fullName>
    </submittedName>
</protein>
<evidence type="ECO:0000259" key="4">
    <source>
        <dbReference type="Pfam" id="PF18313"/>
    </source>
</evidence>
<sequence>MPVNPRTPVLVGYGQLNHREDPDAQENAKEPVDLMAAAARQAADPRVLEAVDSIRVVNLFSARYRDAGLLLGQRIGADAPATRYSGIGGNVPQSLINRACLDIQRGRADVVLVAGAEMWRTRTQLRIRGKRLTWTDQNESVPLAQGSDDNVPMAGPAEDRIGLDRPAYIYPMFEQALRVSAGESIGDHRKRIGELWARFNAVAVRNPHAWIRKPATAEEIWQDGPANRMISWPYTKLMNSNNMVDQAAALVLTSVDTATRLQIPTERWVYPYAGADAHDTYAISERAELYRSPAIRIGGARTLALAGLGIDDVDYVDLYSCFPSAVQVAAAELGLSVDDPARPLTVTGGLTFAGGPWSNYVSHSIATMAELLAANPGRRGLITANGGYLTKHSFGIYGTEAPSAEFRWEDVQSIVDREPTRDAAVEWEGAGTVEAWTTPFDRDGRPEKAFVAVRTPDDRRTLALMPDPACAAVTVQDDIAGAKVTVYADGTAALT</sequence>
<dbReference type="PANTHER" id="PTHR18919:SF139">
    <property type="entry name" value="THIOLASE-LIKE PROTEIN TYPE 1 ADDITIONAL C-TERMINAL DOMAIN-CONTAINING PROTEIN"/>
    <property type="match status" value="1"/>
</dbReference>
<dbReference type="CDD" id="cd00829">
    <property type="entry name" value="SCP-x_thiolase"/>
    <property type="match status" value="1"/>
</dbReference>
<comment type="similarity">
    <text evidence="1">Belongs to the thiolase-like superfamily. Thiolase family.</text>
</comment>
<keyword evidence="6" id="KW-1185">Reference proteome</keyword>
<evidence type="ECO:0000256" key="3">
    <source>
        <dbReference type="ARBA" id="ARBA00023315"/>
    </source>
</evidence>
<dbReference type="Pfam" id="PF18313">
    <property type="entry name" value="TLP1_add_C"/>
    <property type="match status" value="1"/>
</dbReference>
<dbReference type="InterPro" id="IPR040771">
    <property type="entry name" value="TLP1_add_C"/>
</dbReference>
<reference evidence="5" key="1">
    <citation type="submission" date="2022-05" db="EMBL/GenBank/DDBJ databases">
        <title>A methanotrophic Mycobacterium dominates a cave microbial ecosystem.</title>
        <authorList>
            <person name="Van Spanning R.J.M."/>
            <person name="Guan Q."/>
            <person name="Melkonian C."/>
            <person name="Gallant J."/>
            <person name="Polerecky L."/>
            <person name="Flot J.-F."/>
            <person name="Brandt B.W."/>
            <person name="Braster M."/>
            <person name="Iturbe Espinoza P."/>
            <person name="Aerts J."/>
            <person name="Meima-Franke M."/>
            <person name="Piersma S.R."/>
            <person name="Bunduc C."/>
            <person name="Ummels R."/>
            <person name="Pain A."/>
            <person name="Fleming E.J."/>
            <person name="van der Wel N."/>
            <person name="Gherman V.D."/>
            <person name="Sarbu S.M."/>
            <person name="Bodelier P.L.E."/>
            <person name="Bitter W."/>
        </authorList>
    </citation>
    <scope>NUCLEOTIDE SEQUENCE</scope>
    <source>
        <strain evidence="5">Sulfur Cave</strain>
    </source>
</reference>
<name>A0ABY4QIQ1_9MYCO</name>
<evidence type="ECO:0000256" key="1">
    <source>
        <dbReference type="ARBA" id="ARBA00010982"/>
    </source>
</evidence>
<proteinExistence type="inferred from homology"/>
<accession>A0ABY4QIQ1</accession>